<sequence length="83" mass="8822">MDTINKATTMFGLVMSGNRMLPYLIAAAPPTDPRPNFQSIADLDSPRVRLRVDVGGFTGEASGHATAAALAPLLLEAAAWRRV</sequence>
<organism evidence="1">
    <name type="scientific">Oryza nivara</name>
    <name type="common">Indian wild rice</name>
    <name type="synonym">Oryza sativa f. spontanea</name>
    <dbReference type="NCBI Taxonomy" id="4536"/>
    <lineage>
        <taxon>Eukaryota</taxon>
        <taxon>Viridiplantae</taxon>
        <taxon>Streptophyta</taxon>
        <taxon>Embryophyta</taxon>
        <taxon>Tracheophyta</taxon>
        <taxon>Spermatophyta</taxon>
        <taxon>Magnoliopsida</taxon>
        <taxon>Liliopsida</taxon>
        <taxon>Poales</taxon>
        <taxon>Poaceae</taxon>
        <taxon>BOP clade</taxon>
        <taxon>Oryzoideae</taxon>
        <taxon>Oryzeae</taxon>
        <taxon>Oryzinae</taxon>
        <taxon>Oryza</taxon>
    </lineage>
</organism>
<dbReference type="EnsemblPlants" id="ONIVA02G38420.1">
    <property type="protein sequence ID" value="ONIVA02G38420.1"/>
    <property type="gene ID" value="ONIVA02G38420"/>
</dbReference>
<evidence type="ECO:0000313" key="1">
    <source>
        <dbReference type="EnsemblPlants" id="ONIVA02G38420.1"/>
    </source>
</evidence>
<dbReference type="AlphaFoldDB" id="A0A0E0GE87"/>
<accession>A0A0E0GE87</accession>
<reference evidence="1" key="2">
    <citation type="submission" date="2018-04" db="EMBL/GenBank/DDBJ databases">
        <title>OnivRS2 (Oryza nivara Reference Sequence Version 2).</title>
        <authorList>
            <person name="Zhang J."/>
            <person name="Kudrna D."/>
            <person name="Lee S."/>
            <person name="Talag J."/>
            <person name="Rajasekar S."/>
            <person name="Welchert J."/>
            <person name="Hsing Y.-I."/>
            <person name="Wing R.A."/>
        </authorList>
    </citation>
    <scope>NUCLEOTIDE SEQUENCE [LARGE SCALE GENOMIC DNA]</scope>
    <source>
        <strain evidence="1">SL10</strain>
    </source>
</reference>
<protein>
    <submittedName>
        <fullName evidence="1">Uncharacterized protein</fullName>
    </submittedName>
</protein>
<evidence type="ECO:0000313" key="2">
    <source>
        <dbReference type="Proteomes" id="UP000006591"/>
    </source>
</evidence>
<dbReference type="HOGENOM" id="CLU_2546493_0_0_1"/>
<reference evidence="1" key="1">
    <citation type="submission" date="2015-04" db="UniProtKB">
        <authorList>
            <consortium name="EnsemblPlants"/>
        </authorList>
    </citation>
    <scope>IDENTIFICATION</scope>
    <source>
        <strain evidence="1">SL10</strain>
    </source>
</reference>
<proteinExistence type="predicted"/>
<keyword evidence="2" id="KW-1185">Reference proteome</keyword>
<dbReference type="Proteomes" id="UP000006591">
    <property type="component" value="Chromosome 2"/>
</dbReference>
<dbReference type="Gramene" id="ONIVA02G38420.1">
    <property type="protein sequence ID" value="ONIVA02G38420.1"/>
    <property type="gene ID" value="ONIVA02G38420"/>
</dbReference>
<name>A0A0E0GE87_ORYNI</name>